<dbReference type="InterPro" id="IPR032818">
    <property type="entry name" value="DedA-like"/>
</dbReference>
<evidence type="ECO:0000256" key="3">
    <source>
        <dbReference type="ARBA" id="ARBA00022475"/>
    </source>
</evidence>
<keyword evidence="5 7" id="KW-1133">Transmembrane helix</keyword>
<feature type="transmembrane region" description="Helical" evidence="7">
    <location>
        <begin position="155"/>
        <end position="177"/>
    </location>
</feature>
<dbReference type="eggNOG" id="COG0586">
    <property type="taxonomic scope" value="Bacteria"/>
</dbReference>
<evidence type="ECO:0000256" key="1">
    <source>
        <dbReference type="ARBA" id="ARBA00004651"/>
    </source>
</evidence>
<dbReference type="GO" id="GO:0005886">
    <property type="term" value="C:plasma membrane"/>
    <property type="evidence" value="ECO:0007669"/>
    <property type="project" value="UniProtKB-SubCell"/>
</dbReference>
<dbReference type="Proteomes" id="UP000051883">
    <property type="component" value="Unassembled WGS sequence"/>
</dbReference>
<evidence type="ECO:0000313" key="9">
    <source>
        <dbReference type="EMBL" id="EEW53651.1"/>
    </source>
</evidence>
<evidence type="ECO:0000256" key="2">
    <source>
        <dbReference type="ARBA" id="ARBA00010792"/>
    </source>
</evidence>
<comment type="subcellular location">
    <subcellularLocation>
        <location evidence="1 7">Cell membrane</location>
        <topology evidence="1 7">Multi-pass membrane protein</topology>
    </subcellularLocation>
</comment>
<keyword evidence="3 7" id="KW-1003">Cell membrane</keyword>
<evidence type="ECO:0000256" key="4">
    <source>
        <dbReference type="ARBA" id="ARBA00022692"/>
    </source>
</evidence>
<keyword evidence="12" id="KW-1185">Reference proteome</keyword>
<protein>
    <submittedName>
        <fullName evidence="10">DedA family membrane protein</fullName>
    </submittedName>
    <submittedName>
        <fullName evidence="9">SNARE-like domain protein</fullName>
    </submittedName>
</protein>
<evidence type="ECO:0000259" key="8">
    <source>
        <dbReference type="Pfam" id="PF09335"/>
    </source>
</evidence>
<gene>
    <name evidence="9" type="primary">dedA2</name>
    <name evidence="10" type="ORF">FC31_GL001330</name>
    <name evidence="9" type="ORF">HMPREF0494_1201</name>
</gene>
<dbReference type="EMBL" id="AZDK01000033">
    <property type="protein sequence ID" value="KRK56478.1"/>
    <property type="molecule type" value="Genomic_DNA"/>
</dbReference>
<reference evidence="9 11" key="1">
    <citation type="submission" date="2009-09" db="EMBL/GenBank/DDBJ databases">
        <authorList>
            <person name="Qin X."/>
            <person name="Bachman B."/>
            <person name="Battles P."/>
            <person name="Bell A."/>
            <person name="Bess C."/>
            <person name="Bickham C."/>
            <person name="Chaboub L."/>
            <person name="Chen D."/>
            <person name="Coyle M."/>
            <person name="Deiros D.R."/>
            <person name="Dinh H."/>
            <person name="Forbes L."/>
            <person name="Fowler G."/>
            <person name="Francisco L."/>
            <person name="Fu Q."/>
            <person name="Gubbala S."/>
            <person name="Hale W."/>
            <person name="Han Y."/>
            <person name="Hemphill L."/>
            <person name="Highlander S.K."/>
            <person name="Hirani K."/>
            <person name="Hogues M."/>
            <person name="Jackson L."/>
            <person name="Jakkamsetti A."/>
            <person name="Javaid M."/>
            <person name="Jiang H."/>
            <person name="Korchina V."/>
            <person name="Kovar C."/>
            <person name="Lara F."/>
            <person name="Lee S."/>
            <person name="Mata R."/>
            <person name="Mathew T."/>
            <person name="Moen C."/>
            <person name="Morales K."/>
            <person name="Munidasa M."/>
            <person name="Nazareth L."/>
            <person name="Ngo R."/>
            <person name="Nguyen L."/>
            <person name="Okwuonu G."/>
            <person name="Ongeri F."/>
            <person name="Patil S."/>
            <person name="Petrosino J."/>
            <person name="Pham C."/>
            <person name="Pham P."/>
            <person name="Pu L.-L."/>
            <person name="Puazo M."/>
            <person name="Raj R."/>
            <person name="Reid J."/>
            <person name="Rouhana J."/>
            <person name="Saada N."/>
            <person name="Shang Y."/>
            <person name="Simmons D."/>
            <person name="Thornton R."/>
            <person name="Warren J."/>
            <person name="Weissenberger G."/>
            <person name="Zhang J."/>
            <person name="Zhang L."/>
            <person name="Zhou C."/>
            <person name="Zhu D."/>
            <person name="Muzny D."/>
            <person name="Worley K."/>
            <person name="Gibbs R."/>
        </authorList>
    </citation>
    <scope>NUCLEOTIDE SEQUENCE [LARGE SCALE GENOMIC DNA]</scope>
    <source>
        <strain evidence="9 11">DSM 16041</strain>
    </source>
</reference>
<reference evidence="10 12" key="2">
    <citation type="journal article" date="2015" name="Genome Announc.">
        <title>Expanding the biotechnology potential of lactobacilli through comparative genomics of 213 strains and associated genera.</title>
        <authorList>
            <person name="Sun Z."/>
            <person name="Harris H.M."/>
            <person name="McCann A."/>
            <person name="Guo C."/>
            <person name="Argimon S."/>
            <person name="Zhang W."/>
            <person name="Yang X."/>
            <person name="Jeffery I.B."/>
            <person name="Cooney J.C."/>
            <person name="Kagawa T.F."/>
            <person name="Liu W."/>
            <person name="Song Y."/>
            <person name="Salvetti E."/>
            <person name="Wrobel A."/>
            <person name="Rasinkangas P."/>
            <person name="Parkhill J."/>
            <person name="Rea M.C."/>
            <person name="O'Sullivan O."/>
            <person name="Ritari J."/>
            <person name="Douillard F.P."/>
            <person name="Paul Ross R."/>
            <person name="Yang R."/>
            <person name="Briner A.E."/>
            <person name="Felis G.E."/>
            <person name="de Vos W.M."/>
            <person name="Barrangou R."/>
            <person name="Klaenhammer T.R."/>
            <person name="Caufield P.W."/>
            <person name="Cui Y."/>
            <person name="Zhang H."/>
            <person name="O'Toole P.W."/>
        </authorList>
    </citation>
    <scope>NUCLEOTIDE SEQUENCE [LARGE SCALE GENOMIC DNA]</scope>
    <source>
        <strain evidence="10 12">DSM 16041</strain>
    </source>
</reference>
<comment type="similarity">
    <text evidence="2 7">Belongs to the DedA family.</text>
</comment>
<keyword evidence="6 7" id="KW-0472">Membrane</keyword>
<dbReference type="PANTHER" id="PTHR30353">
    <property type="entry name" value="INNER MEMBRANE PROTEIN DEDA-RELATED"/>
    <property type="match status" value="1"/>
</dbReference>
<dbReference type="PANTHER" id="PTHR30353:SF0">
    <property type="entry name" value="TRANSMEMBRANE PROTEIN"/>
    <property type="match status" value="1"/>
</dbReference>
<dbReference type="HOGENOM" id="CLU_044208_6_1_9"/>
<evidence type="ECO:0000256" key="6">
    <source>
        <dbReference type="ARBA" id="ARBA00023136"/>
    </source>
</evidence>
<feature type="domain" description="VTT" evidence="8">
    <location>
        <begin position="47"/>
        <end position="175"/>
    </location>
</feature>
<dbReference type="AlphaFoldDB" id="C8P7A7"/>
<evidence type="ECO:0000313" key="10">
    <source>
        <dbReference type="EMBL" id="KRK56478.1"/>
    </source>
</evidence>
<feature type="transmembrane region" description="Helical" evidence="7">
    <location>
        <begin position="67"/>
        <end position="90"/>
    </location>
</feature>
<dbReference type="Proteomes" id="UP000003675">
    <property type="component" value="Unassembled WGS sequence"/>
</dbReference>
<name>C8P7A7_9LACO</name>
<organism evidence="9 11">
    <name type="scientific">Limosilactobacillus antri DSM 16041</name>
    <dbReference type="NCBI Taxonomy" id="525309"/>
    <lineage>
        <taxon>Bacteria</taxon>
        <taxon>Bacillati</taxon>
        <taxon>Bacillota</taxon>
        <taxon>Bacilli</taxon>
        <taxon>Lactobacillales</taxon>
        <taxon>Lactobacillaceae</taxon>
        <taxon>Limosilactobacillus</taxon>
    </lineage>
</organism>
<evidence type="ECO:0000313" key="12">
    <source>
        <dbReference type="Proteomes" id="UP000051883"/>
    </source>
</evidence>
<accession>C8P7A7</accession>
<feature type="transmembrane region" description="Helical" evidence="7">
    <location>
        <begin position="189"/>
        <end position="207"/>
    </location>
</feature>
<dbReference type="Pfam" id="PF09335">
    <property type="entry name" value="VTT_dom"/>
    <property type="match status" value="1"/>
</dbReference>
<comment type="caution">
    <text evidence="9">The sequence shown here is derived from an EMBL/GenBank/DDBJ whole genome shotgun (WGS) entry which is preliminary data.</text>
</comment>
<evidence type="ECO:0000313" key="11">
    <source>
        <dbReference type="Proteomes" id="UP000003675"/>
    </source>
</evidence>
<dbReference type="InterPro" id="IPR032816">
    <property type="entry name" value="VTT_dom"/>
</dbReference>
<sequence length="230" mass="25544">MLTTLIDFILHIDTHIIQIVNQFGDWTYLILFAIIFIETGAVIMPFLPGDSLLFAASAIAADPRYNLNIWVFALLFLIACLGGDSLNFLIGHKIGKTLSNHSLFGKLINKESLAKSEAFFERHGAPAIILARFMPIIRTFAPFAAAGSGFPYRRFIPYSIIGCLTWVVLCCGAGYFFGNLPFVQEHFSVIILGIIFVTLLPAIFGFLKSKLGKVTGETKVSPEYREEEKD</sequence>
<feature type="transmembrane region" description="Helical" evidence="7">
    <location>
        <begin position="26"/>
        <end position="47"/>
    </location>
</feature>
<evidence type="ECO:0000256" key="5">
    <source>
        <dbReference type="ARBA" id="ARBA00022989"/>
    </source>
</evidence>
<proteinExistence type="inferred from homology"/>
<dbReference type="STRING" id="525309.HMPREF0494_1201"/>
<dbReference type="EMBL" id="ACLL01000028">
    <property type="protein sequence ID" value="EEW53651.1"/>
    <property type="molecule type" value="Genomic_DNA"/>
</dbReference>
<keyword evidence="4 7" id="KW-0812">Transmembrane</keyword>
<evidence type="ECO:0000256" key="7">
    <source>
        <dbReference type="RuleBase" id="RU367016"/>
    </source>
</evidence>